<name>W4F8W0_APHAT</name>
<proteinExistence type="predicted"/>
<reference evidence="1" key="1">
    <citation type="submission" date="2013-12" db="EMBL/GenBank/DDBJ databases">
        <title>The Genome Sequence of Aphanomyces astaci APO3.</title>
        <authorList>
            <consortium name="The Broad Institute Genomics Platform"/>
            <person name="Russ C."/>
            <person name="Tyler B."/>
            <person name="van West P."/>
            <person name="Dieguez-Uribeondo J."/>
            <person name="Young S.K."/>
            <person name="Zeng Q."/>
            <person name="Gargeya S."/>
            <person name="Fitzgerald M."/>
            <person name="Abouelleil A."/>
            <person name="Alvarado L."/>
            <person name="Chapman S.B."/>
            <person name="Gainer-Dewar J."/>
            <person name="Goldberg J."/>
            <person name="Griggs A."/>
            <person name="Gujja S."/>
            <person name="Hansen M."/>
            <person name="Howarth C."/>
            <person name="Imamovic A."/>
            <person name="Ireland A."/>
            <person name="Larimer J."/>
            <person name="McCowan C."/>
            <person name="Murphy C."/>
            <person name="Pearson M."/>
            <person name="Poon T.W."/>
            <person name="Priest M."/>
            <person name="Roberts A."/>
            <person name="Saif S."/>
            <person name="Shea T."/>
            <person name="Sykes S."/>
            <person name="Wortman J."/>
            <person name="Nusbaum C."/>
            <person name="Birren B."/>
        </authorList>
    </citation>
    <scope>NUCLEOTIDE SEQUENCE [LARGE SCALE GENOMIC DNA]</scope>
    <source>
        <strain evidence="1">APO3</strain>
    </source>
</reference>
<dbReference type="VEuPathDB" id="FungiDB:H257_19147"/>
<dbReference type="EMBL" id="KI913486">
    <property type="protein sequence ID" value="ETV63920.1"/>
    <property type="molecule type" value="Genomic_DNA"/>
</dbReference>
<dbReference type="AlphaFoldDB" id="W4F8W0"/>
<gene>
    <name evidence="1" type="ORF">H257_19147</name>
</gene>
<accession>W4F8W0</accession>
<sequence>MNAARELQAPVQSSRLNAIQPLYADEEANEVDDEALIMRLYKEDALAVASVRLQIYIVRHLGGDPVAILGELRRRFAAEIQHHEDQVSAVEIHSNVHDDMSTEELAPSGTGTPETSGAAMLSDVAGVEAVKEAAAAAKPGRRLG</sequence>
<dbReference type="RefSeq" id="XP_009846597.1">
    <property type="nucleotide sequence ID" value="XM_009848295.1"/>
</dbReference>
<organism evidence="1">
    <name type="scientific">Aphanomyces astaci</name>
    <name type="common">Crayfish plague agent</name>
    <dbReference type="NCBI Taxonomy" id="112090"/>
    <lineage>
        <taxon>Eukaryota</taxon>
        <taxon>Sar</taxon>
        <taxon>Stramenopiles</taxon>
        <taxon>Oomycota</taxon>
        <taxon>Saprolegniomycetes</taxon>
        <taxon>Saprolegniales</taxon>
        <taxon>Verrucalvaceae</taxon>
        <taxon>Aphanomyces</taxon>
    </lineage>
</organism>
<dbReference type="GeneID" id="20821143"/>
<evidence type="ECO:0000313" key="1">
    <source>
        <dbReference type="EMBL" id="ETV63920.1"/>
    </source>
</evidence>
<protein>
    <submittedName>
        <fullName evidence="1">Uncharacterized protein</fullName>
    </submittedName>
</protein>